<evidence type="ECO:0000256" key="5">
    <source>
        <dbReference type="ARBA" id="ARBA00022801"/>
    </source>
</evidence>
<keyword evidence="5" id="KW-0378">Hydrolase</keyword>
<evidence type="ECO:0000313" key="8">
    <source>
        <dbReference type="EMBL" id="KAK1677580.1"/>
    </source>
</evidence>
<dbReference type="InterPro" id="IPR042468">
    <property type="entry name" value="Peptidase_C65_otubain_sub1"/>
</dbReference>
<keyword evidence="9" id="KW-1185">Reference proteome</keyword>
<accession>A0AAD8WR97</accession>
<dbReference type="PANTHER" id="PTHR12931:SF18">
    <property type="entry name" value="UBIQUITIN THIOESTERASE OTUBAIN-LIKE"/>
    <property type="match status" value="1"/>
</dbReference>
<dbReference type="GO" id="GO:0071108">
    <property type="term" value="P:protein K48-linked deubiquitination"/>
    <property type="evidence" value="ECO:0007669"/>
    <property type="project" value="TreeGrafter"/>
</dbReference>
<evidence type="ECO:0000256" key="3">
    <source>
        <dbReference type="ARBA" id="ARBA00022670"/>
    </source>
</evidence>
<evidence type="ECO:0000313" key="9">
    <source>
        <dbReference type="Proteomes" id="UP001231189"/>
    </source>
</evidence>
<dbReference type="GO" id="GO:0005634">
    <property type="term" value="C:nucleus"/>
    <property type="evidence" value="ECO:0007669"/>
    <property type="project" value="TreeGrafter"/>
</dbReference>
<comment type="catalytic activity">
    <reaction evidence="1">
        <text>Thiol-dependent hydrolysis of ester, thioester, amide, peptide and isopeptide bonds formed by the C-terminal Gly of ubiquitin (a 76-residue protein attached to proteins as an intracellular targeting signal).</text>
        <dbReference type="EC" id="3.4.19.12"/>
    </reaction>
</comment>
<gene>
    <name evidence="8" type="ORF">QYE76_038428</name>
</gene>
<feature type="compositionally biased region" description="Pro residues" evidence="7">
    <location>
        <begin position="59"/>
        <end position="69"/>
    </location>
</feature>
<feature type="compositionally biased region" description="Pro residues" evidence="7">
    <location>
        <begin position="34"/>
        <end position="47"/>
    </location>
</feature>
<feature type="region of interest" description="Disordered" evidence="7">
    <location>
        <begin position="1"/>
        <end position="97"/>
    </location>
</feature>
<dbReference type="GO" id="GO:0004843">
    <property type="term" value="F:cysteine-type deubiquitinase activity"/>
    <property type="evidence" value="ECO:0007669"/>
    <property type="project" value="UniProtKB-EC"/>
</dbReference>
<dbReference type="InterPro" id="IPR019400">
    <property type="entry name" value="Peptidase_C65_otubain"/>
</dbReference>
<dbReference type="Pfam" id="PF10275">
    <property type="entry name" value="Peptidase_C65"/>
    <property type="match status" value="1"/>
</dbReference>
<comment type="caution">
    <text evidence="8">The sequence shown here is derived from an EMBL/GenBank/DDBJ whole genome shotgun (WGS) entry which is preliminary data.</text>
</comment>
<dbReference type="EMBL" id="JAUUTY010000002">
    <property type="protein sequence ID" value="KAK1677580.1"/>
    <property type="molecule type" value="Genomic_DNA"/>
</dbReference>
<evidence type="ECO:0000256" key="2">
    <source>
        <dbReference type="ARBA" id="ARBA00012759"/>
    </source>
</evidence>
<dbReference type="CDD" id="cd22749">
    <property type="entry name" value="Otubain_C65"/>
    <property type="match status" value="1"/>
</dbReference>
<dbReference type="GO" id="GO:0043130">
    <property type="term" value="F:ubiquitin binding"/>
    <property type="evidence" value="ECO:0007669"/>
    <property type="project" value="TreeGrafter"/>
</dbReference>
<keyword evidence="6" id="KW-0788">Thiol protease</keyword>
<evidence type="ECO:0000256" key="4">
    <source>
        <dbReference type="ARBA" id="ARBA00022786"/>
    </source>
</evidence>
<evidence type="ECO:0000256" key="7">
    <source>
        <dbReference type="SAM" id="MobiDB-lite"/>
    </source>
</evidence>
<dbReference type="Gene3D" id="3.30.200.60">
    <property type="entry name" value="Peptidase C65 Otubain, subdomain 1"/>
    <property type="match status" value="1"/>
</dbReference>
<dbReference type="PANTHER" id="PTHR12931">
    <property type="entry name" value="UBIQUITIN THIOLESTERASE PROTEIN OTUB"/>
    <property type="match status" value="1"/>
</dbReference>
<proteinExistence type="predicted"/>
<evidence type="ECO:0000256" key="6">
    <source>
        <dbReference type="ARBA" id="ARBA00022807"/>
    </source>
</evidence>
<feature type="compositionally biased region" description="Basic and acidic residues" evidence="7">
    <location>
        <begin position="122"/>
        <end position="135"/>
    </location>
</feature>
<sequence>MGSKGNSDDLARASSAGTSSGDSGGGGGGGETTPPSPPRLPVAPPLTSPSGVPGALSTSPPPLQPPLAPPRAADRDTDEGLDDDYMSEEEDDGGWNWEQEEAEYENRHLRELEEDADSQHLEEGEVADDQNRGENLRGPSDSKVMRPPKEYPTALRFLEPISDLILKSSNNYIIQEKIKILSKQYGLLRRTRSDGSCFYRALLFSYLENLGQMKDRQAEVIRLMKCVEVSTKRLYQLHWGEAYLLKHDYLLSLVFEFYCLVNSVANGLTSEKLYERSLKDPSSHNILYFLRVLTEVEIRTQDIYKPFIPRDMDVVQFCRMKVRSQDAEAEAIQMRALTYALGIPLRVEIVDTKSTSGQAVRVKRLDFFNQSGLGKMPYHIVQSYYSSSTAHKPLERGSEDNLLSSDGAPLLTLLCRRGHCDILYP</sequence>
<dbReference type="InterPro" id="IPR042467">
    <property type="entry name" value="Peptidase_C65_otubain_sub2"/>
</dbReference>
<dbReference type="GO" id="GO:0006508">
    <property type="term" value="P:proteolysis"/>
    <property type="evidence" value="ECO:0007669"/>
    <property type="project" value="UniProtKB-KW"/>
</dbReference>
<organism evidence="8 9">
    <name type="scientific">Lolium multiflorum</name>
    <name type="common">Italian ryegrass</name>
    <name type="synonym">Lolium perenne subsp. multiflorum</name>
    <dbReference type="NCBI Taxonomy" id="4521"/>
    <lineage>
        <taxon>Eukaryota</taxon>
        <taxon>Viridiplantae</taxon>
        <taxon>Streptophyta</taxon>
        <taxon>Embryophyta</taxon>
        <taxon>Tracheophyta</taxon>
        <taxon>Spermatophyta</taxon>
        <taxon>Magnoliopsida</taxon>
        <taxon>Liliopsida</taxon>
        <taxon>Poales</taxon>
        <taxon>Poaceae</taxon>
        <taxon>BOP clade</taxon>
        <taxon>Pooideae</taxon>
        <taxon>Poodae</taxon>
        <taxon>Poeae</taxon>
        <taxon>Poeae Chloroplast Group 2 (Poeae type)</taxon>
        <taxon>Loliodinae</taxon>
        <taxon>Loliinae</taxon>
        <taxon>Lolium</taxon>
    </lineage>
</organism>
<feature type="region of interest" description="Disordered" evidence="7">
    <location>
        <begin position="122"/>
        <end position="148"/>
    </location>
</feature>
<feature type="compositionally biased region" description="Acidic residues" evidence="7">
    <location>
        <begin position="76"/>
        <end position="97"/>
    </location>
</feature>
<name>A0AAD8WR97_LOLMU</name>
<feature type="compositionally biased region" description="Gly residues" evidence="7">
    <location>
        <begin position="22"/>
        <end position="31"/>
    </location>
</feature>
<dbReference type="Proteomes" id="UP001231189">
    <property type="component" value="Unassembled WGS sequence"/>
</dbReference>
<reference evidence="8" key="1">
    <citation type="submission" date="2023-07" db="EMBL/GenBank/DDBJ databases">
        <title>A chromosome-level genome assembly of Lolium multiflorum.</title>
        <authorList>
            <person name="Chen Y."/>
            <person name="Copetti D."/>
            <person name="Kolliker R."/>
            <person name="Studer B."/>
        </authorList>
    </citation>
    <scope>NUCLEOTIDE SEQUENCE</scope>
    <source>
        <strain evidence="8">02402/16</strain>
        <tissue evidence="8">Leaf</tissue>
    </source>
</reference>
<evidence type="ECO:0000256" key="1">
    <source>
        <dbReference type="ARBA" id="ARBA00000707"/>
    </source>
</evidence>
<keyword evidence="3" id="KW-0645">Protease</keyword>
<protein>
    <recommendedName>
        <fullName evidence="2">ubiquitinyl hydrolase 1</fullName>
        <ecNumber evidence="2">3.4.19.12</ecNumber>
    </recommendedName>
</protein>
<dbReference type="SUPFAM" id="SSF54001">
    <property type="entry name" value="Cysteine proteinases"/>
    <property type="match status" value="1"/>
</dbReference>
<dbReference type="InterPro" id="IPR038765">
    <property type="entry name" value="Papain-like_cys_pep_sf"/>
</dbReference>
<dbReference type="EC" id="3.4.19.12" evidence="2"/>
<dbReference type="AlphaFoldDB" id="A0AAD8WR97"/>
<feature type="compositionally biased region" description="Basic and acidic residues" evidence="7">
    <location>
        <begin position="1"/>
        <end position="11"/>
    </location>
</feature>
<keyword evidence="4" id="KW-0833">Ubl conjugation pathway</keyword>
<dbReference type="Gene3D" id="1.20.1300.20">
    <property type="entry name" value="Peptidase C65 Otubain, subdomain 2"/>
    <property type="match status" value="1"/>
</dbReference>